<feature type="binding site" evidence="3">
    <location>
        <position position="88"/>
    </location>
    <ligand>
        <name>Zn(2+)</name>
        <dbReference type="ChEBI" id="CHEBI:29105"/>
        <label>2</label>
    </ligand>
</feature>
<dbReference type="Gene3D" id="3.30.70.360">
    <property type="match status" value="1"/>
</dbReference>
<dbReference type="EMBL" id="FORT01000004">
    <property type="protein sequence ID" value="SFJ64593.1"/>
    <property type="molecule type" value="Genomic_DNA"/>
</dbReference>
<dbReference type="STRING" id="1884381.SAMN05518846_104379"/>
<evidence type="ECO:0000256" key="4">
    <source>
        <dbReference type="PIRSR" id="PIRSR001235-2"/>
    </source>
</evidence>
<gene>
    <name evidence="6" type="ORF">SAMN05518846_104379</name>
</gene>
<protein>
    <submittedName>
        <fullName evidence="6">N-carbamoyl-L-amino-acid hydrolase</fullName>
    </submittedName>
</protein>
<keyword evidence="2 6" id="KW-0378">Hydrolase</keyword>
<dbReference type="SUPFAM" id="SSF55031">
    <property type="entry name" value="Bacterial exopeptidase dimerisation domain"/>
    <property type="match status" value="1"/>
</dbReference>
<dbReference type="NCBIfam" id="NF006771">
    <property type="entry name" value="PRK09290.1-5"/>
    <property type="match status" value="1"/>
</dbReference>
<proteinExistence type="inferred from homology"/>
<dbReference type="Pfam" id="PF01546">
    <property type="entry name" value="Peptidase_M20"/>
    <property type="match status" value="1"/>
</dbReference>
<organism evidence="6 7">
    <name type="scientific">Brevibacillus centrosporus</name>
    <dbReference type="NCBI Taxonomy" id="54910"/>
    <lineage>
        <taxon>Bacteria</taxon>
        <taxon>Bacillati</taxon>
        <taxon>Bacillota</taxon>
        <taxon>Bacilli</taxon>
        <taxon>Bacillales</taxon>
        <taxon>Paenibacillaceae</taxon>
        <taxon>Brevibacillus</taxon>
    </lineage>
</organism>
<comment type="similarity">
    <text evidence="1">Belongs to the peptidase M20 family.</text>
</comment>
<evidence type="ECO:0000256" key="5">
    <source>
        <dbReference type="SAM" id="MobiDB-lite"/>
    </source>
</evidence>
<dbReference type="InterPro" id="IPR036264">
    <property type="entry name" value="Bact_exopeptidase_dim_dom"/>
</dbReference>
<feature type="region of interest" description="Disordered" evidence="5">
    <location>
        <begin position="412"/>
        <end position="433"/>
    </location>
</feature>
<keyword evidence="3" id="KW-0479">Metal-binding</keyword>
<feature type="binding site" evidence="3">
    <location>
        <position position="88"/>
    </location>
    <ligand>
        <name>Zn(2+)</name>
        <dbReference type="ChEBI" id="CHEBI:29105"/>
        <label>1</label>
    </ligand>
</feature>
<feature type="binding site" evidence="3">
    <location>
        <position position="123"/>
    </location>
    <ligand>
        <name>Zn(2+)</name>
        <dbReference type="ChEBI" id="CHEBI:29105"/>
        <label>2</label>
    </ligand>
</feature>
<dbReference type="NCBIfam" id="TIGR01879">
    <property type="entry name" value="hydantase"/>
    <property type="match status" value="1"/>
</dbReference>
<dbReference type="Proteomes" id="UP000198915">
    <property type="component" value="Unassembled WGS sequence"/>
</dbReference>
<sequence length="433" mass="47412">MNLERLEQTWRELNQIGYSDKGVMRLAYTPQERQAVRRLAMMCEARGMSVRMDASGNLIARREGQEPHLPAVASGSHLDAVFEGGSYDGIIGVVAAFEAICSLDDQGIVTRHPIEIICFACEESSRFGVSTVGSKAMIGELDIDGVSGLLDHDGKTFRDALSECSLNGWPLTEAARAAEDLKVFLEMHIEQGPVLEKAEIQVGIVHGIAAPTRLQVRIQGKASHTGTTPMDQRQDAFLAAAEIGLILEAAALAEIEHGTVGTVGVCVVKPGAMNVVPDTAELKIDIRGTHVHSKKTVLNKLYAGFRHVEEKRGVKVEWTMLSDEQPVLLSEEVTQSLEEGCRELGISYLKMASGAGHDAMNMARRWPTGLIFVPSRDGVSHHREEYTSWEQIGVGARLLEQEIKKWAVVLDANGQPQREEREKTQPEQMGESA</sequence>
<dbReference type="GO" id="GO:0046872">
    <property type="term" value="F:metal ion binding"/>
    <property type="evidence" value="ECO:0007669"/>
    <property type="project" value="UniProtKB-KW"/>
</dbReference>
<dbReference type="Gene3D" id="3.40.630.10">
    <property type="entry name" value="Zn peptidases"/>
    <property type="match status" value="1"/>
</dbReference>
<evidence type="ECO:0000256" key="1">
    <source>
        <dbReference type="ARBA" id="ARBA00006153"/>
    </source>
</evidence>
<evidence type="ECO:0000313" key="7">
    <source>
        <dbReference type="Proteomes" id="UP000198915"/>
    </source>
</evidence>
<dbReference type="PANTHER" id="PTHR32494:SF5">
    <property type="entry name" value="ALLANTOATE AMIDOHYDROLASE"/>
    <property type="match status" value="1"/>
</dbReference>
<dbReference type="PIRSF" id="PIRSF001235">
    <property type="entry name" value="Amidase_carbamoylase"/>
    <property type="match status" value="1"/>
</dbReference>
<keyword evidence="7" id="KW-1185">Reference proteome</keyword>
<feature type="binding site" evidence="3">
    <location>
        <position position="381"/>
    </location>
    <ligand>
        <name>Zn(2+)</name>
        <dbReference type="ChEBI" id="CHEBI:29105"/>
        <label>2</label>
    </ligand>
</feature>
<dbReference type="PANTHER" id="PTHR32494">
    <property type="entry name" value="ALLANTOATE DEIMINASE-RELATED"/>
    <property type="match status" value="1"/>
</dbReference>
<dbReference type="AlphaFoldDB" id="A0A1I3T1T4"/>
<dbReference type="SUPFAM" id="SSF53187">
    <property type="entry name" value="Zn-dependent exopeptidases"/>
    <property type="match status" value="1"/>
</dbReference>
<dbReference type="RefSeq" id="WP_092267819.1">
    <property type="nucleotide sequence ID" value="NZ_BJOE01000008.1"/>
</dbReference>
<name>A0A1I3T1T4_9BACL</name>
<feature type="binding site" evidence="4">
    <location>
        <position position="274"/>
    </location>
    <ligand>
        <name>allantoate</name>
        <dbReference type="ChEBI" id="CHEBI:17536"/>
    </ligand>
</feature>
<comment type="cofactor">
    <cofactor evidence="3">
        <name>Zn(2+)</name>
        <dbReference type="ChEBI" id="CHEBI:29105"/>
    </cofactor>
    <text evidence="3">Binds 2 Zn(2+) ions per subunit.</text>
</comment>
<dbReference type="GO" id="GO:0016813">
    <property type="term" value="F:hydrolase activity, acting on carbon-nitrogen (but not peptide) bonds, in linear amidines"/>
    <property type="evidence" value="ECO:0007669"/>
    <property type="project" value="InterPro"/>
</dbReference>
<evidence type="ECO:0000313" key="6">
    <source>
        <dbReference type="EMBL" id="SFJ64593.1"/>
    </source>
</evidence>
<dbReference type="CDD" id="cd03884">
    <property type="entry name" value="M20_bAS"/>
    <property type="match status" value="1"/>
</dbReference>
<reference evidence="7" key="1">
    <citation type="submission" date="2016-10" db="EMBL/GenBank/DDBJ databases">
        <authorList>
            <person name="Varghese N."/>
            <person name="Submissions S."/>
        </authorList>
    </citation>
    <scope>NUCLEOTIDE SEQUENCE [LARGE SCALE GENOMIC DNA]</scope>
    <source>
        <strain evidence="7">OK042</strain>
    </source>
</reference>
<keyword evidence="3" id="KW-0862">Zinc</keyword>
<dbReference type="InterPro" id="IPR002933">
    <property type="entry name" value="Peptidase_M20"/>
</dbReference>
<feature type="binding site" evidence="3">
    <location>
        <position position="77"/>
    </location>
    <ligand>
        <name>Zn(2+)</name>
        <dbReference type="ChEBI" id="CHEBI:29105"/>
        <label>1</label>
    </ligand>
</feature>
<dbReference type="InterPro" id="IPR010158">
    <property type="entry name" value="Amidase_Cbmase"/>
</dbReference>
<accession>A0A1I3T1T4</accession>
<feature type="binding site" evidence="4">
    <location>
        <position position="213"/>
    </location>
    <ligand>
        <name>allantoate</name>
        <dbReference type="ChEBI" id="CHEBI:17536"/>
    </ligand>
</feature>
<evidence type="ECO:0000256" key="3">
    <source>
        <dbReference type="PIRSR" id="PIRSR001235-1"/>
    </source>
</evidence>
<feature type="binding site" evidence="4">
    <location>
        <position position="287"/>
    </location>
    <ligand>
        <name>allantoate</name>
        <dbReference type="ChEBI" id="CHEBI:17536"/>
    </ligand>
</feature>
<feature type="binding site" evidence="3">
    <location>
        <position position="188"/>
    </location>
    <ligand>
        <name>Zn(2+)</name>
        <dbReference type="ChEBI" id="CHEBI:29105"/>
        <label>1</label>
    </ligand>
</feature>
<evidence type="ECO:0000256" key="2">
    <source>
        <dbReference type="ARBA" id="ARBA00022801"/>
    </source>
</evidence>